<dbReference type="GO" id="GO:0016787">
    <property type="term" value="F:hydrolase activity"/>
    <property type="evidence" value="ECO:0007669"/>
    <property type="project" value="UniProtKB-KW"/>
</dbReference>
<sequence length="178" mass="20992">MLPVHHTARYRELLWKYGAETVHELDWFDSFPDGAREIILLPCSHWTMRNPVTGPNTALWGSYLIRTKTGPVIYVSGDLAFFDRFEEIGREFDIDLAIFNLGAYEPRWFMKHSHINPEETVRAFRELGAKRIMVVHWGTFRLGDEPVYLPRRQIREEMERAGLSERLVDIRHGQTLFF</sequence>
<dbReference type="GO" id="GO:0005737">
    <property type="term" value="C:cytoplasm"/>
    <property type="evidence" value="ECO:0007669"/>
    <property type="project" value="TreeGrafter"/>
</dbReference>
<reference evidence="2" key="1">
    <citation type="submission" date="2019-03" db="EMBL/GenBank/DDBJ databases">
        <authorList>
            <person name="Hao L."/>
        </authorList>
    </citation>
    <scope>NUCLEOTIDE SEQUENCE</scope>
</reference>
<dbReference type="PANTHER" id="PTHR15032:SF4">
    <property type="entry name" value="N-ACYL-PHOSPHATIDYLETHANOLAMINE-HYDROLYZING PHOSPHOLIPASE D"/>
    <property type="match status" value="1"/>
</dbReference>
<evidence type="ECO:0000313" key="2">
    <source>
        <dbReference type="EMBL" id="VFU16135.1"/>
    </source>
</evidence>
<dbReference type="Pfam" id="PF12706">
    <property type="entry name" value="Lactamase_B_2"/>
    <property type="match status" value="1"/>
</dbReference>
<proteinExistence type="predicted"/>
<dbReference type="EMBL" id="CAADRM010000116">
    <property type="protein sequence ID" value="VFU16135.1"/>
    <property type="molecule type" value="Genomic_DNA"/>
</dbReference>
<dbReference type="SUPFAM" id="SSF56281">
    <property type="entry name" value="Metallo-hydrolase/oxidoreductase"/>
    <property type="match status" value="1"/>
</dbReference>
<dbReference type="AlphaFoldDB" id="A0A485M269"/>
<dbReference type="InterPro" id="IPR001279">
    <property type="entry name" value="Metallo-B-lactamas"/>
</dbReference>
<name>A0A485M269_9ZZZZ</name>
<keyword evidence="2" id="KW-0378">Hydrolase</keyword>
<accession>A0A485M269</accession>
<gene>
    <name evidence="2" type="ORF">SCFA_510005</name>
</gene>
<dbReference type="PANTHER" id="PTHR15032">
    <property type="entry name" value="N-ACYL-PHOSPHATIDYLETHANOLAMINE-HYDROLYZING PHOSPHOLIPASE D"/>
    <property type="match status" value="1"/>
</dbReference>
<dbReference type="InterPro" id="IPR036866">
    <property type="entry name" value="RibonucZ/Hydroxyglut_hydro"/>
</dbReference>
<evidence type="ECO:0000259" key="1">
    <source>
        <dbReference type="Pfam" id="PF12706"/>
    </source>
</evidence>
<organism evidence="2">
    <name type="scientific">anaerobic digester metagenome</name>
    <dbReference type="NCBI Taxonomy" id="1263854"/>
    <lineage>
        <taxon>unclassified sequences</taxon>
        <taxon>metagenomes</taxon>
        <taxon>ecological metagenomes</taxon>
    </lineage>
</organism>
<dbReference type="Gene3D" id="3.60.15.10">
    <property type="entry name" value="Ribonuclease Z/Hydroxyacylglutathione hydrolase-like"/>
    <property type="match status" value="1"/>
</dbReference>
<protein>
    <submittedName>
        <fullName evidence="2">Metal-dependent hydrolase</fullName>
    </submittedName>
</protein>
<feature type="domain" description="Metallo-beta-lactamase" evidence="1">
    <location>
        <begin position="10"/>
        <end position="137"/>
    </location>
</feature>